<dbReference type="EC" id="1.2.1.3" evidence="1"/>
<accession>A0A1D7VZG1</accession>
<keyword evidence="1" id="KW-0560">Oxidoreductase</keyword>
<dbReference type="PATRIC" id="fig|1703.10.peg.139"/>
<evidence type="ECO:0000313" key="2">
    <source>
        <dbReference type="Proteomes" id="UP000094793"/>
    </source>
</evidence>
<dbReference type="KEGG" id="blin:BLSMQ_0136"/>
<evidence type="ECO:0000313" key="1">
    <source>
        <dbReference type="EMBL" id="AOP51858.1"/>
    </source>
</evidence>
<organism evidence="1 2">
    <name type="scientific">Brevibacterium aurantiacum</name>
    <dbReference type="NCBI Taxonomy" id="273384"/>
    <lineage>
        <taxon>Bacteria</taxon>
        <taxon>Bacillati</taxon>
        <taxon>Actinomycetota</taxon>
        <taxon>Actinomycetes</taxon>
        <taxon>Micrococcales</taxon>
        <taxon>Brevibacteriaceae</taxon>
        <taxon>Brevibacterium</taxon>
    </lineage>
</organism>
<name>A0A1D7VZG1_BREAU</name>
<dbReference type="AlphaFoldDB" id="A0A1D7VZG1"/>
<gene>
    <name evidence="1" type="ORF">BLSMQ_0136</name>
</gene>
<reference evidence="2" key="1">
    <citation type="submission" date="2016-09" db="EMBL/GenBank/DDBJ databases">
        <title>Complete Genome Sequence of Brevibacterium linens SMQ-1335.</title>
        <authorList>
            <person name="de Melo A.G."/>
            <person name="Labrie S.J."/>
            <person name="Dumaresq J."/>
            <person name="Roberts R.J."/>
            <person name="Tremblay D.M."/>
            <person name="Moineau S."/>
        </authorList>
    </citation>
    <scope>NUCLEOTIDE SEQUENCE [LARGE SCALE GENOMIC DNA]</scope>
    <source>
        <strain evidence="2">SMQ-1335</strain>
    </source>
</reference>
<proteinExistence type="predicted"/>
<dbReference type="Proteomes" id="UP000094793">
    <property type="component" value="Chromosome"/>
</dbReference>
<dbReference type="GO" id="GO:0004029">
    <property type="term" value="F:aldehyde dehydrogenase (NAD+) activity"/>
    <property type="evidence" value="ECO:0007669"/>
    <property type="project" value="UniProtKB-EC"/>
</dbReference>
<protein>
    <submittedName>
        <fullName evidence="1">Aldehyde dehydrogenase, PaaZ</fullName>
        <ecNumber evidence="1">1.2.1.3</ecNumber>
    </submittedName>
</protein>
<dbReference type="EMBL" id="CP017150">
    <property type="protein sequence ID" value="AOP51858.1"/>
    <property type="molecule type" value="Genomic_DNA"/>
</dbReference>
<sequence>MLFCGDLPKIVSIAHDPISPCESREHQYQYSFAKILRTIWDAEVVNQNDEPVAKYDVLTLVAKE</sequence>